<dbReference type="HOGENOM" id="CLU_2086453_0_0_1"/>
<protein>
    <submittedName>
        <fullName evidence="2">Uncharacterized protein</fullName>
    </submittedName>
</protein>
<keyword evidence="3" id="KW-1185">Reference proteome</keyword>
<reference evidence="2 3" key="1">
    <citation type="submission" date="2014-05" db="EMBL/GenBank/DDBJ databases">
        <title>Draft genome sequence of a rare smut relative, Tilletiaria anomala UBC 951.</title>
        <authorList>
            <consortium name="DOE Joint Genome Institute"/>
            <person name="Toome M."/>
            <person name="Kuo A."/>
            <person name="Henrissat B."/>
            <person name="Lipzen A."/>
            <person name="Tritt A."/>
            <person name="Yoshinaga Y."/>
            <person name="Zane M."/>
            <person name="Barry K."/>
            <person name="Grigoriev I.V."/>
            <person name="Spatafora J.W."/>
            <person name="Aimea M.C."/>
        </authorList>
    </citation>
    <scope>NUCLEOTIDE SEQUENCE [LARGE SCALE GENOMIC DNA]</scope>
    <source>
        <strain evidence="2 3">UBC 951</strain>
    </source>
</reference>
<dbReference type="Proteomes" id="UP000027361">
    <property type="component" value="Unassembled WGS sequence"/>
</dbReference>
<feature type="region of interest" description="Disordered" evidence="1">
    <location>
        <begin position="1"/>
        <end position="54"/>
    </location>
</feature>
<accession>A0A066V8B8</accession>
<dbReference type="EMBL" id="JMSN01000126">
    <property type="protein sequence ID" value="KDN37977.1"/>
    <property type="molecule type" value="Genomic_DNA"/>
</dbReference>
<dbReference type="InParanoid" id="A0A066V8B8"/>
<dbReference type="GeneID" id="25265314"/>
<dbReference type="RefSeq" id="XP_013240556.1">
    <property type="nucleotide sequence ID" value="XM_013385102.1"/>
</dbReference>
<sequence>MSAEKRGEPRARRARALLPADAPPPAINARRRASRALPRSPRASHHQIARRSGEVARSVRFLQHGVGQQAQAASSGSDNISLGHDERLVRCRCDTRAAECLENVSHCTLLWCRRCFS</sequence>
<evidence type="ECO:0000256" key="1">
    <source>
        <dbReference type="SAM" id="MobiDB-lite"/>
    </source>
</evidence>
<dbReference type="AlphaFoldDB" id="A0A066V8B8"/>
<evidence type="ECO:0000313" key="2">
    <source>
        <dbReference type="EMBL" id="KDN37977.1"/>
    </source>
</evidence>
<name>A0A066V8B8_TILAU</name>
<evidence type="ECO:0000313" key="3">
    <source>
        <dbReference type="Proteomes" id="UP000027361"/>
    </source>
</evidence>
<proteinExistence type="predicted"/>
<gene>
    <name evidence="2" type="ORF">K437DRAFT_259560</name>
</gene>
<feature type="compositionally biased region" description="Basic and acidic residues" evidence="1">
    <location>
        <begin position="1"/>
        <end position="11"/>
    </location>
</feature>
<organism evidence="2 3">
    <name type="scientific">Tilletiaria anomala (strain ATCC 24038 / CBS 436.72 / UBC 951)</name>
    <dbReference type="NCBI Taxonomy" id="1037660"/>
    <lineage>
        <taxon>Eukaryota</taxon>
        <taxon>Fungi</taxon>
        <taxon>Dikarya</taxon>
        <taxon>Basidiomycota</taxon>
        <taxon>Ustilaginomycotina</taxon>
        <taxon>Exobasidiomycetes</taxon>
        <taxon>Georgefischeriales</taxon>
        <taxon>Tilletiariaceae</taxon>
        <taxon>Tilletiaria</taxon>
    </lineage>
</organism>
<comment type="caution">
    <text evidence="2">The sequence shown here is derived from an EMBL/GenBank/DDBJ whole genome shotgun (WGS) entry which is preliminary data.</text>
</comment>